<accession>A0AAJ2IVH9</accession>
<feature type="compositionally biased region" description="Low complexity" evidence="1">
    <location>
        <begin position="13"/>
        <end position="42"/>
    </location>
</feature>
<evidence type="ECO:0000256" key="1">
    <source>
        <dbReference type="SAM" id="MobiDB-lite"/>
    </source>
</evidence>
<dbReference type="AlphaFoldDB" id="A0AAJ2IVH9"/>
<evidence type="ECO:0000313" key="3">
    <source>
        <dbReference type="Proteomes" id="UP001262817"/>
    </source>
</evidence>
<evidence type="ECO:0000313" key="2">
    <source>
        <dbReference type="EMBL" id="MDT2584152.1"/>
    </source>
</evidence>
<name>A0AAJ2IVH9_9LACT</name>
<feature type="region of interest" description="Disordered" evidence="1">
    <location>
        <begin position="1"/>
        <end position="57"/>
    </location>
</feature>
<proteinExistence type="predicted"/>
<gene>
    <name evidence="2" type="ORF">P7D17_08575</name>
</gene>
<reference evidence="2" key="1">
    <citation type="submission" date="2023-03" db="EMBL/GenBank/DDBJ databases">
        <authorList>
            <person name="Shen W."/>
            <person name="Cai J."/>
        </authorList>
    </citation>
    <scope>NUCLEOTIDE SEQUENCE</scope>
    <source>
        <strain evidence="2">P86-2</strain>
    </source>
</reference>
<dbReference type="EMBL" id="JARPXR010000009">
    <property type="protein sequence ID" value="MDT2584152.1"/>
    <property type="molecule type" value="Genomic_DNA"/>
</dbReference>
<dbReference type="Proteomes" id="UP001262817">
    <property type="component" value="Unassembled WGS sequence"/>
</dbReference>
<sequence length="136" mass="15050">MTSTSEAEKTIASSEIPSDSSSENYSESTPELSSEPSTSFEENGIDKIYTKSPDSSQEAILDELTNSSFSEKYPYKGSKMNSILGVIQPWTSTDKTWYKKVEAVIVNEFGAKRNVNLEIHVTPTGRNTGTVDFIDY</sequence>
<organism evidence="2 3">
    <name type="scientific">Lactococcus petauri</name>
    <dbReference type="NCBI Taxonomy" id="1940789"/>
    <lineage>
        <taxon>Bacteria</taxon>
        <taxon>Bacillati</taxon>
        <taxon>Bacillota</taxon>
        <taxon>Bacilli</taxon>
        <taxon>Lactobacillales</taxon>
        <taxon>Streptococcaceae</taxon>
        <taxon>Lactococcus</taxon>
    </lineage>
</organism>
<dbReference type="RefSeq" id="WP_311843054.1">
    <property type="nucleotide sequence ID" value="NZ_JARPXR010000009.1"/>
</dbReference>
<comment type="caution">
    <text evidence="2">The sequence shown here is derived from an EMBL/GenBank/DDBJ whole genome shotgun (WGS) entry which is preliminary data.</text>
</comment>
<protein>
    <submittedName>
        <fullName evidence="2">Uncharacterized protein</fullName>
    </submittedName>
</protein>